<feature type="domain" description="GST C-terminal" evidence="3">
    <location>
        <begin position="83"/>
        <end position="212"/>
    </location>
</feature>
<dbReference type="InterPro" id="IPR010987">
    <property type="entry name" value="Glutathione-S-Trfase_C-like"/>
</dbReference>
<organism evidence="4 5">
    <name type="scientific">Planktothrix tepida PCC 9214</name>
    <dbReference type="NCBI Taxonomy" id="671072"/>
    <lineage>
        <taxon>Bacteria</taxon>
        <taxon>Bacillati</taxon>
        <taxon>Cyanobacteriota</taxon>
        <taxon>Cyanophyceae</taxon>
        <taxon>Oscillatoriophycideae</taxon>
        <taxon>Oscillatoriales</taxon>
        <taxon>Microcoleaceae</taxon>
        <taxon>Planktothrix</taxon>
    </lineage>
</organism>
<proteinExistence type="inferred from homology"/>
<dbReference type="Pfam" id="PF00043">
    <property type="entry name" value="GST_C"/>
    <property type="match status" value="1"/>
</dbReference>
<gene>
    <name evidence="4" type="ORF">PL921480174</name>
</gene>
<protein>
    <submittedName>
        <fullName evidence="4">Putative Glutathione S-transferase</fullName>
    </submittedName>
</protein>
<comment type="similarity">
    <text evidence="1">Belongs to the GST superfamily.</text>
</comment>
<accession>A0A1J1LTY8</accession>
<dbReference type="Gene3D" id="3.40.30.10">
    <property type="entry name" value="Glutaredoxin"/>
    <property type="match status" value="1"/>
</dbReference>
<evidence type="ECO:0000259" key="3">
    <source>
        <dbReference type="PROSITE" id="PS50405"/>
    </source>
</evidence>
<dbReference type="STRING" id="671072.PL921480174"/>
<dbReference type="SUPFAM" id="SSF52833">
    <property type="entry name" value="Thioredoxin-like"/>
    <property type="match status" value="1"/>
</dbReference>
<evidence type="ECO:0000313" key="5">
    <source>
        <dbReference type="Proteomes" id="UP000184315"/>
    </source>
</evidence>
<sequence>MKLYYIPTTRAVRPRWILEELGISYELVYVTMAMTQEPGYEKLHPHRKVPVLVDGDIIMFESAAICAYLADKFPEKQLAPSPTSAARSYYYQWLFYASLTLEAPVEQFMFNVLPNLPEKLLPQKEKTKVPAEEALIWFNKVAQPLNELLKTQTYLVDNRFSAADVVTGGVLVWALRLGMLSENSPVKDYVQQLMERPALKKADEDFYARKLT</sequence>
<evidence type="ECO:0000259" key="2">
    <source>
        <dbReference type="PROSITE" id="PS50404"/>
    </source>
</evidence>
<dbReference type="InterPro" id="IPR004046">
    <property type="entry name" value="GST_C"/>
</dbReference>
<dbReference type="Gene3D" id="1.20.1050.10">
    <property type="match status" value="1"/>
</dbReference>
<dbReference type="PANTHER" id="PTHR44051">
    <property type="entry name" value="GLUTATHIONE S-TRANSFERASE-RELATED"/>
    <property type="match status" value="1"/>
</dbReference>
<dbReference type="SFLD" id="SFLDG00358">
    <property type="entry name" value="Main_(cytGST)"/>
    <property type="match status" value="1"/>
</dbReference>
<feature type="domain" description="GST N-terminal" evidence="2">
    <location>
        <begin position="1"/>
        <end position="77"/>
    </location>
</feature>
<dbReference type="OrthoDB" id="465590at2"/>
<evidence type="ECO:0000256" key="1">
    <source>
        <dbReference type="RuleBase" id="RU003494"/>
    </source>
</evidence>
<dbReference type="RefSeq" id="WP_072717184.1">
    <property type="nucleotide sequence ID" value="NZ_LN889764.1"/>
</dbReference>
<dbReference type="EMBL" id="CZDF01000188">
    <property type="protein sequence ID" value="CUR36064.1"/>
    <property type="molecule type" value="Genomic_DNA"/>
</dbReference>
<dbReference type="SFLD" id="SFLDS00019">
    <property type="entry name" value="Glutathione_Transferase_(cytos"/>
    <property type="match status" value="1"/>
</dbReference>
<dbReference type="Proteomes" id="UP000184315">
    <property type="component" value="Unassembled WGS sequence"/>
</dbReference>
<dbReference type="CDD" id="cd03046">
    <property type="entry name" value="GST_N_GTT1_like"/>
    <property type="match status" value="1"/>
</dbReference>
<dbReference type="Pfam" id="PF02798">
    <property type="entry name" value="GST_N"/>
    <property type="match status" value="1"/>
</dbReference>
<dbReference type="InterPro" id="IPR036249">
    <property type="entry name" value="Thioredoxin-like_sf"/>
</dbReference>
<keyword evidence="5" id="KW-1185">Reference proteome</keyword>
<dbReference type="InterPro" id="IPR040079">
    <property type="entry name" value="Glutathione_S-Trfase"/>
</dbReference>
<dbReference type="SFLD" id="SFLDG01150">
    <property type="entry name" value="Main.1:_Beta-like"/>
    <property type="match status" value="1"/>
</dbReference>
<dbReference type="SUPFAM" id="SSF47616">
    <property type="entry name" value="GST C-terminal domain-like"/>
    <property type="match status" value="1"/>
</dbReference>
<dbReference type="PROSITE" id="PS50404">
    <property type="entry name" value="GST_NTER"/>
    <property type="match status" value="1"/>
</dbReference>
<reference evidence="5" key="1">
    <citation type="submission" date="2015-10" db="EMBL/GenBank/DDBJ databases">
        <authorList>
            <person name="Regsiter A."/>
            <person name="william w."/>
        </authorList>
    </citation>
    <scope>NUCLEOTIDE SEQUENCE [LARGE SCALE GENOMIC DNA]</scope>
</reference>
<name>A0A1J1LTY8_9CYAN</name>
<dbReference type="PROSITE" id="PS50405">
    <property type="entry name" value="GST_CTER"/>
    <property type="match status" value="1"/>
</dbReference>
<dbReference type="InterPro" id="IPR004045">
    <property type="entry name" value="Glutathione_S-Trfase_N"/>
</dbReference>
<evidence type="ECO:0000313" key="4">
    <source>
        <dbReference type="EMBL" id="CUR36064.1"/>
    </source>
</evidence>
<dbReference type="InterPro" id="IPR036282">
    <property type="entry name" value="Glutathione-S-Trfase_C_sf"/>
</dbReference>
<dbReference type="PANTHER" id="PTHR44051:SF8">
    <property type="entry name" value="GLUTATHIONE S-TRANSFERASE GSTA"/>
    <property type="match status" value="1"/>
</dbReference>
<keyword evidence="4" id="KW-0808">Transferase</keyword>
<dbReference type="GO" id="GO:0016740">
    <property type="term" value="F:transferase activity"/>
    <property type="evidence" value="ECO:0007669"/>
    <property type="project" value="UniProtKB-KW"/>
</dbReference>
<dbReference type="AlphaFoldDB" id="A0A1J1LTY8"/>